<dbReference type="CDD" id="cd01833">
    <property type="entry name" value="XynB_like"/>
    <property type="match status" value="1"/>
</dbReference>
<keyword evidence="1 3" id="KW-0732">Signal</keyword>
<feature type="signal peptide" evidence="3">
    <location>
        <begin position="1"/>
        <end position="19"/>
    </location>
</feature>
<dbReference type="STRING" id="660025.F9FHX1"/>
<evidence type="ECO:0000259" key="4">
    <source>
        <dbReference type="Pfam" id="PF13472"/>
    </source>
</evidence>
<dbReference type="InterPro" id="IPR028994">
    <property type="entry name" value="Integrin_alpha_N"/>
</dbReference>
<organism evidence="5">
    <name type="scientific">Fusarium oxysporum (strain Fo5176)</name>
    <name type="common">Fusarium vascular wilt</name>
    <dbReference type="NCBI Taxonomy" id="660025"/>
    <lineage>
        <taxon>Eukaryota</taxon>
        <taxon>Fungi</taxon>
        <taxon>Dikarya</taxon>
        <taxon>Ascomycota</taxon>
        <taxon>Pezizomycotina</taxon>
        <taxon>Sordariomycetes</taxon>
        <taxon>Hypocreomycetidae</taxon>
        <taxon>Hypocreales</taxon>
        <taxon>Nectriaceae</taxon>
        <taxon>Fusarium</taxon>
        <taxon>Fusarium oxysporum species complex</taxon>
    </lineage>
</organism>
<evidence type="ECO:0000256" key="2">
    <source>
        <dbReference type="SAM" id="MobiDB-lite"/>
    </source>
</evidence>
<dbReference type="GO" id="GO:0008081">
    <property type="term" value="F:phosphoric diester hydrolase activity"/>
    <property type="evidence" value="ECO:0007669"/>
    <property type="project" value="InterPro"/>
</dbReference>
<feature type="chain" id="PRO_5003383075" description="SGNH hydrolase-type esterase domain-containing protein" evidence="3">
    <location>
        <begin position="20"/>
        <end position="1429"/>
    </location>
</feature>
<name>F9FHX1_FUSOF</name>
<protein>
    <recommendedName>
        <fullName evidence="4">SGNH hydrolase-type esterase domain-containing protein</fullName>
    </recommendedName>
</protein>
<dbReference type="GO" id="GO:0004622">
    <property type="term" value="F:phosphatidylcholine lysophospholipase activity"/>
    <property type="evidence" value="ECO:0007669"/>
    <property type="project" value="TreeGrafter"/>
</dbReference>
<dbReference type="EMBL" id="AFQF01001834">
    <property type="protein sequence ID" value="EGU83481.1"/>
    <property type="molecule type" value="Genomic_DNA"/>
</dbReference>
<dbReference type="Gene3D" id="3.40.50.1110">
    <property type="entry name" value="SGNH hydrolase"/>
    <property type="match status" value="1"/>
</dbReference>
<sequence length="1429" mass="157255">MVSLRLWGLWTMAITLVSALPNLRIMPLGDSITKGSGSSGTVGYRGPLRQKLLSKGANDDITVDMIGTLSHGNMVDNNHEGHSGEYLADINRYWKQSIEARPNVVLVHAGTNNMDKNRDLDIALDLMTSIIDGVFQSAPDATILVAPVIWANKPAMQANTDRFNPQVRELIKLRQTQGKHILPVEIDITVSDLSDLKHPNDRGYEKMANAWLEAILEADSRGWLKDPVKRSPSDYPGMGLGWSGGGDNPVSGPHTSIWEKRGTVFEGFRTWESVGTILGAVEFAANGNILLADLNGDSITDYVITEDDGTVRAWINGGKANDWTSIGKVNPAWDSIKGDMIRLADVDNDGKADMIVLYSDGAAKVWKNTDNGKKFTALDAKWATGLASRDKVLFEDIDGDGYADYVIMESNGATKWARNTHNNGKDASKKNWEAAKSIAPGPVDMPPGRARLRDIDGDGKADYLIVYEGGAVKALRNTLGDGERNWDDLGTIAPGISGVTGNMIRFADMDGDGLADFLAVGDDGSIRMWKNLGIVGGKGQSMRFADLTGDGKDDIISVDAKGRARAWINKGVDKWEAIGEIAPGFDEDLSSARIEFADVNGDKKADYLIIYGGGSVKAYLNNGNLPNPDGKRIWQNGIVISPGVGEPGSKVRFADLDGDGYADFLIVYDGGAVKYWQNNQNIPPKDGERIWKDGIIVATGVGEPGSKVRFADLTGDGKADYIIQYDGGAARGYRNNGNIPKGSGRKWNDMGTIAGGVSPQGPVRYADLNGDGKADYLVTFGGGAVNAYINNYDWKRPLPGEDSDDKDDNGGNDDDPNNDENECNPAPKTYSEKPIDRVGDYMDWDNIERPKTTITGWQYVTIVNLTPHRFKYDVDGSHSYQMTHWDFGDIPQGKARQNAVEYSSSAGSKVDSKGEAYYNIDGTKDKFVVRVTNHENSIFPKRIVFDLNDMGAGSREYYCPQEETPVTLVITGSADYKHGYITSLVHGKAGWMQSIKSVIEDRRLDQIVMPGTHDSGISKITNGLLSLGSAKNTQTQNLNINGQLKAGARWFDLRIASIHKPGNDNYDFWAVHVNEERGEPAIGGSGEKLNEVIEEINAFTSESPGEVIILQVRALMGLYQSPRGGPIYWDDGLKEDFFDKLREINYRCTDLKRKDNFESMTVGSLMDANKGKGCVLIFLNTDNLEEKIEKEDRISEKDGIYHKDSMKWTEAWPQKKHTKDAAEWSIDAWKKRDERGMHVAQWLVTPNYPLEIYSLLQIAVLPTNPALYWRGVSEITPELFPNVLMIDYIGNVILNVNEPEWDELSAEMQVLAIGLNLYMISENCDINEKRPPLLPDSSKAAKLASGGRKGFSSWNGVVFANGTRFDKAPPGLRLGCAETLPKGTVFGNGTVLDRELLNHGCQTQTSNSSLPTFDVKSRRRHRRRFSRGW</sequence>
<evidence type="ECO:0000256" key="3">
    <source>
        <dbReference type="SAM" id="SignalP"/>
    </source>
</evidence>
<dbReference type="InterPro" id="IPR013830">
    <property type="entry name" value="SGNH_hydro"/>
</dbReference>
<dbReference type="Pfam" id="PF13517">
    <property type="entry name" value="FG-GAP_3"/>
    <property type="match status" value="4"/>
</dbReference>
<accession>F9FHX1</accession>
<dbReference type="InterPro" id="IPR036514">
    <property type="entry name" value="SGNH_hydro_sf"/>
</dbReference>
<dbReference type="OrthoDB" id="1046782at2759"/>
<evidence type="ECO:0000256" key="1">
    <source>
        <dbReference type="ARBA" id="ARBA00022729"/>
    </source>
</evidence>
<dbReference type="PANTHER" id="PTHR30383">
    <property type="entry name" value="THIOESTERASE 1/PROTEASE 1/LYSOPHOSPHOLIPASE L1"/>
    <property type="match status" value="1"/>
</dbReference>
<gene>
    <name evidence="5" type="ORF">FOXB_06000</name>
</gene>
<dbReference type="SUPFAM" id="SSF69318">
    <property type="entry name" value="Integrin alpha N-terminal domain"/>
    <property type="match status" value="3"/>
</dbReference>
<dbReference type="SUPFAM" id="SSF51695">
    <property type="entry name" value="PLC-like phosphodiesterases"/>
    <property type="match status" value="1"/>
</dbReference>
<dbReference type="GO" id="GO:0006629">
    <property type="term" value="P:lipid metabolic process"/>
    <property type="evidence" value="ECO:0007669"/>
    <property type="project" value="InterPro"/>
</dbReference>
<dbReference type="InterPro" id="IPR017946">
    <property type="entry name" value="PLC-like_Pdiesterase_TIM-brl"/>
</dbReference>
<evidence type="ECO:0000313" key="5">
    <source>
        <dbReference type="EMBL" id="EGU83481.1"/>
    </source>
</evidence>
<dbReference type="Gene3D" id="2.130.10.130">
    <property type="entry name" value="Integrin alpha, N-terminal"/>
    <property type="match status" value="2"/>
</dbReference>
<dbReference type="SUPFAM" id="SSF52266">
    <property type="entry name" value="SGNH hydrolase"/>
    <property type="match status" value="1"/>
</dbReference>
<dbReference type="InterPro" id="IPR013517">
    <property type="entry name" value="FG-GAP"/>
</dbReference>
<dbReference type="PANTHER" id="PTHR30383:SF5">
    <property type="entry name" value="SGNH HYDROLASE-TYPE ESTERASE DOMAIN-CONTAINING PROTEIN"/>
    <property type="match status" value="1"/>
</dbReference>
<reference evidence="5" key="1">
    <citation type="journal article" date="2012" name="Mol. Plant Microbe Interact.">
        <title>A highly conserved effector in Fusarium oxysporum is required for full virulence on Arabidopsis.</title>
        <authorList>
            <person name="Thatcher L.F."/>
            <person name="Gardiner D.M."/>
            <person name="Kazan K."/>
            <person name="Manners J."/>
        </authorList>
    </citation>
    <scope>NUCLEOTIDE SEQUENCE [LARGE SCALE GENOMIC DNA]</scope>
    <source>
        <strain evidence="5">Fo5176</strain>
    </source>
</reference>
<feature type="compositionally biased region" description="Acidic residues" evidence="2">
    <location>
        <begin position="801"/>
        <end position="822"/>
    </location>
</feature>
<feature type="domain" description="SGNH hydrolase-type esterase" evidence="4">
    <location>
        <begin position="28"/>
        <end position="205"/>
    </location>
</feature>
<feature type="region of interest" description="Disordered" evidence="2">
    <location>
        <begin position="795"/>
        <end position="835"/>
    </location>
</feature>
<dbReference type="InterPro" id="IPR051532">
    <property type="entry name" value="Ester_Hydrolysis_Enzymes"/>
</dbReference>
<proteinExistence type="predicted"/>
<dbReference type="Gene3D" id="3.20.20.190">
    <property type="entry name" value="Phosphatidylinositol (PI) phosphodiesterase"/>
    <property type="match status" value="1"/>
</dbReference>
<comment type="caution">
    <text evidence="5">The sequence shown here is derived from an EMBL/GenBank/DDBJ whole genome shotgun (WGS) entry which is preliminary data.</text>
</comment>
<dbReference type="Pfam" id="PF13472">
    <property type="entry name" value="Lipase_GDSL_2"/>
    <property type="match status" value="1"/>
</dbReference>